<sequence>MKFLNALLAFALTAPIATTFGQTNTLQRVQNYGYNPANVDMYYYIPECIQGATQGRPLMVALHYCHATAFELYAGAHDGPSFKQLADKYGFVVVYPSVNNDPDGCWDVHSTQSLTRLGGGESHSIISQVEYAHSTWGTAYNKVFTAGISGGAMMANVLAAVYPDRFAGAAVYGGVAHGCFAGEPYWNDDCAKGRVVKTAQQWGDLVRNAYGGYNGARPKVQVWHNTPDDVLDYVNMEEQVKQWTNVFGYPITPASTSYGSPTSAWTRRTYGPNFQALTSTIYSHVFPIMTQDTMEYFGLTRNVPTACQNQPTPTNEPAPTSTETGIVEEWKQCGGNDYEGPTRCVEGTTCQKVDDFYWQCKKPF</sequence>
<keyword evidence="3 4" id="KW-0378">Hydrolase</keyword>
<evidence type="ECO:0000313" key="7">
    <source>
        <dbReference type="Proteomes" id="UP000275078"/>
    </source>
</evidence>
<dbReference type="GO" id="GO:0045493">
    <property type="term" value="P:xylan catabolic process"/>
    <property type="evidence" value="ECO:0007669"/>
    <property type="project" value="UniProtKB-UniRule"/>
</dbReference>
<dbReference type="Proteomes" id="UP000275078">
    <property type="component" value="Unassembled WGS sequence"/>
</dbReference>
<evidence type="ECO:0000256" key="1">
    <source>
        <dbReference type="ARBA" id="ARBA00022487"/>
    </source>
</evidence>
<gene>
    <name evidence="6" type="ORF">BJ508DRAFT_204674</name>
</gene>
<organism evidence="6 7">
    <name type="scientific">Ascobolus immersus RN42</name>
    <dbReference type="NCBI Taxonomy" id="1160509"/>
    <lineage>
        <taxon>Eukaryota</taxon>
        <taxon>Fungi</taxon>
        <taxon>Dikarya</taxon>
        <taxon>Ascomycota</taxon>
        <taxon>Pezizomycotina</taxon>
        <taxon>Pezizomycetes</taxon>
        <taxon>Pezizales</taxon>
        <taxon>Ascobolaceae</taxon>
        <taxon>Ascobolus</taxon>
    </lineage>
</organism>
<dbReference type="PROSITE" id="PS51164">
    <property type="entry name" value="CBM1_2"/>
    <property type="match status" value="1"/>
</dbReference>
<proteinExistence type="inferred from homology"/>
<dbReference type="Pfam" id="PF10503">
    <property type="entry name" value="Esterase_PHB"/>
    <property type="match status" value="1"/>
</dbReference>
<dbReference type="OrthoDB" id="2425929at2759"/>
<dbReference type="GO" id="GO:0005576">
    <property type="term" value="C:extracellular region"/>
    <property type="evidence" value="ECO:0007669"/>
    <property type="project" value="UniProtKB-SubCell"/>
</dbReference>
<evidence type="ECO:0000256" key="2">
    <source>
        <dbReference type="ARBA" id="ARBA00022729"/>
    </source>
</evidence>
<keyword evidence="7" id="KW-1185">Reference proteome</keyword>
<dbReference type="Pfam" id="PF00734">
    <property type="entry name" value="CBM_1"/>
    <property type="match status" value="1"/>
</dbReference>
<dbReference type="PANTHER" id="PTHR43037:SF5">
    <property type="entry name" value="FERULOYL ESTERASE"/>
    <property type="match status" value="1"/>
</dbReference>
<dbReference type="NCBIfam" id="TIGR01840">
    <property type="entry name" value="esterase_phb"/>
    <property type="match status" value="1"/>
</dbReference>
<comment type="similarity">
    <text evidence="4">Belongs to the carbohydrate esterase 1 (CE1) family.</text>
</comment>
<feature type="domain" description="CBM1" evidence="5">
    <location>
        <begin position="325"/>
        <end position="361"/>
    </location>
</feature>
<feature type="chain" id="PRO_5029032251" description="Carboxylic ester hydrolase" evidence="4">
    <location>
        <begin position="22"/>
        <end position="364"/>
    </location>
</feature>
<dbReference type="InterPro" id="IPR010126">
    <property type="entry name" value="Esterase_phb"/>
</dbReference>
<dbReference type="SUPFAM" id="SSF53474">
    <property type="entry name" value="alpha/beta-Hydrolases"/>
    <property type="match status" value="2"/>
</dbReference>
<keyword evidence="2 4" id="KW-0732">Signal</keyword>
<keyword evidence="4" id="KW-0624">Polysaccharide degradation</keyword>
<dbReference type="SMART" id="SM00236">
    <property type="entry name" value="fCBD"/>
    <property type="match status" value="1"/>
</dbReference>
<keyword evidence="4" id="KW-0964">Secreted</keyword>
<dbReference type="STRING" id="1160509.A0A3N4IKG1"/>
<keyword evidence="1 4" id="KW-0719">Serine esterase</keyword>
<dbReference type="Gene3D" id="3.40.50.1820">
    <property type="entry name" value="alpha/beta hydrolase"/>
    <property type="match status" value="1"/>
</dbReference>
<dbReference type="InterPro" id="IPR029058">
    <property type="entry name" value="AB_hydrolase_fold"/>
</dbReference>
<dbReference type="EMBL" id="ML119651">
    <property type="protein sequence ID" value="RPA85907.1"/>
    <property type="molecule type" value="Genomic_DNA"/>
</dbReference>
<dbReference type="InterPro" id="IPR000254">
    <property type="entry name" value="CBD"/>
</dbReference>
<name>A0A3N4IKG1_ASCIM</name>
<protein>
    <recommendedName>
        <fullName evidence="4">Carboxylic ester hydrolase</fullName>
        <ecNumber evidence="4">3.1.1.-</ecNumber>
    </recommendedName>
</protein>
<accession>A0A3N4IKG1</accession>
<dbReference type="AlphaFoldDB" id="A0A3N4IKG1"/>
<dbReference type="InterPro" id="IPR035971">
    <property type="entry name" value="CBD_sf"/>
</dbReference>
<dbReference type="SUPFAM" id="SSF57180">
    <property type="entry name" value="Cellulose-binding domain"/>
    <property type="match status" value="1"/>
</dbReference>
<evidence type="ECO:0000256" key="3">
    <source>
        <dbReference type="ARBA" id="ARBA00022801"/>
    </source>
</evidence>
<dbReference type="GO" id="GO:0052689">
    <property type="term" value="F:carboxylic ester hydrolase activity"/>
    <property type="evidence" value="ECO:0007669"/>
    <property type="project" value="UniProtKB-KW"/>
</dbReference>
<comment type="function">
    <text evidence="4">Esterase involved in the hydrolysis of xylan, a major structural heterogeneous polysaccharide found in plant biomass representing the second most abundant polysaccharide in the biosphere, after cellulose.</text>
</comment>
<reference evidence="6 7" key="1">
    <citation type="journal article" date="2018" name="Nat. Ecol. Evol.">
        <title>Pezizomycetes genomes reveal the molecular basis of ectomycorrhizal truffle lifestyle.</title>
        <authorList>
            <person name="Murat C."/>
            <person name="Payen T."/>
            <person name="Noel B."/>
            <person name="Kuo A."/>
            <person name="Morin E."/>
            <person name="Chen J."/>
            <person name="Kohler A."/>
            <person name="Krizsan K."/>
            <person name="Balestrini R."/>
            <person name="Da Silva C."/>
            <person name="Montanini B."/>
            <person name="Hainaut M."/>
            <person name="Levati E."/>
            <person name="Barry K.W."/>
            <person name="Belfiori B."/>
            <person name="Cichocki N."/>
            <person name="Clum A."/>
            <person name="Dockter R.B."/>
            <person name="Fauchery L."/>
            <person name="Guy J."/>
            <person name="Iotti M."/>
            <person name="Le Tacon F."/>
            <person name="Lindquist E.A."/>
            <person name="Lipzen A."/>
            <person name="Malagnac F."/>
            <person name="Mello A."/>
            <person name="Molinier V."/>
            <person name="Miyauchi S."/>
            <person name="Poulain J."/>
            <person name="Riccioni C."/>
            <person name="Rubini A."/>
            <person name="Sitrit Y."/>
            <person name="Splivallo R."/>
            <person name="Traeger S."/>
            <person name="Wang M."/>
            <person name="Zifcakova L."/>
            <person name="Wipf D."/>
            <person name="Zambonelli A."/>
            <person name="Paolocci F."/>
            <person name="Nowrousian M."/>
            <person name="Ottonello S."/>
            <person name="Baldrian P."/>
            <person name="Spatafora J.W."/>
            <person name="Henrissat B."/>
            <person name="Nagy L.G."/>
            <person name="Aury J.M."/>
            <person name="Wincker P."/>
            <person name="Grigoriev I.V."/>
            <person name="Bonfante P."/>
            <person name="Martin F.M."/>
        </authorList>
    </citation>
    <scope>NUCLEOTIDE SEQUENCE [LARGE SCALE GENOMIC DNA]</scope>
    <source>
        <strain evidence="6 7">RN42</strain>
    </source>
</reference>
<dbReference type="EC" id="3.1.1.-" evidence="4"/>
<evidence type="ECO:0000313" key="6">
    <source>
        <dbReference type="EMBL" id="RPA85907.1"/>
    </source>
</evidence>
<evidence type="ECO:0000259" key="5">
    <source>
        <dbReference type="PROSITE" id="PS51164"/>
    </source>
</evidence>
<evidence type="ECO:0000256" key="4">
    <source>
        <dbReference type="RuleBase" id="RU367147"/>
    </source>
</evidence>
<dbReference type="GO" id="GO:0030248">
    <property type="term" value="F:cellulose binding"/>
    <property type="evidence" value="ECO:0007669"/>
    <property type="project" value="InterPro"/>
</dbReference>
<dbReference type="PANTHER" id="PTHR43037">
    <property type="entry name" value="UNNAMED PRODUCT-RELATED"/>
    <property type="match status" value="1"/>
</dbReference>
<keyword evidence="4" id="KW-0119">Carbohydrate metabolism</keyword>
<dbReference type="InterPro" id="IPR050955">
    <property type="entry name" value="Plant_Biomass_Hydrol_Est"/>
</dbReference>
<comment type="subcellular location">
    <subcellularLocation>
        <location evidence="4">Secreted</location>
    </subcellularLocation>
</comment>
<feature type="signal peptide" evidence="4">
    <location>
        <begin position="1"/>
        <end position="21"/>
    </location>
</feature>